<dbReference type="Proteomes" id="UP000581769">
    <property type="component" value="Unassembled WGS sequence"/>
</dbReference>
<dbReference type="RefSeq" id="WP_184776817.1">
    <property type="nucleotide sequence ID" value="NZ_JACHMG010000001.1"/>
</dbReference>
<name>A0A840IL19_9PSEU</name>
<gene>
    <name evidence="1" type="ORF">BJY18_000128</name>
</gene>
<sequence length="214" mass="23344">MLTPAAVRRSWEVHTTNHDQLSAAPISRHPPTSPDHEVRLEYEAEQKVFLAQGLLAAKRQDQQDAIDADLEHDAAEKAWLAARDARQNAATVVGLQTTDVMLDLADDFFIRKILEKATPGTQIAIAAQNALNSAEPADWKAYLATGIYAARDRDVAIENEQKAAENRQVTREIKARAENGGMRPRLVAAAATALAGSDQSTILLSRHAGRTHTP</sequence>
<dbReference type="AlphaFoldDB" id="A0A840IL19"/>
<evidence type="ECO:0000313" key="1">
    <source>
        <dbReference type="EMBL" id="MBB4682643.1"/>
    </source>
</evidence>
<organism evidence="1 2">
    <name type="scientific">Amycolatopsis jiangsuensis</name>
    <dbReference type="NCBI Taxonomy" id="1181879"/>
    <lineage>
        <taxon>Bacteria</taxon>
        <taxon>Bacillati</taxon>
        <taxon>Actinomycetota</taxon>
        <taxon>Actinomycetes</taxon>
        <taxon>Pseudonocardiales</taxon>
        <taxon>Pseudonocardiaceae</taxon>
        <taxon>Amycolatopsis</taxon>
    </lineage>
</organism>
<keyword evidence="2" id="KW-1185">Reference proteome</keyword>
<protein>
    <submittedName>
        <fullName evidence="1">Uncharacterized protein</fullName>
    </submittedName>
</protein>
<comment type="caution">
    <text evidence="1">The sequence shown here is derived from an EMBL/GenBank/DDBJ whole genome shotgun (WGS) entry which is preliminary data.</text>
</comment>
<reference evidence="1 2" key="1">
    <citation type="submission" date="2020-08" db="EMBL/GenBank/DDBJ databases">
        <title>Sequencing the genomes of 1000 actinobacteria strains.</title>
        <authorList>
            <person name="Klenk H.-P."/>
        </authorList>
    </citation>
    <scope>NUCLEOTIDE SEQUENCE [LARGE SCALE GENOMIC DNA]</scope>
    <source>
        <strain evidence="1 2">DSM 45859</strain>
    </source>
</reference>
<dbReference type="EMBL" id="JACHMG010000001">
    <property type="protein sequence ID" value="MBB4682643.1"/>
    <property type="molecule type" value="Genomic_DNA"/>
</dbReference>
<accession>A0A840IL19</accession>
<proteinExistence type="predicted"/>
<evidence type="ECO:0000313" key="2">
    <source>
        <dbReference type="Proteomes" id="UP000581769"/>
    </source>
</evidence>